<evidence type="ECO:0000313" key="4">
    <source>
        <dbReference type="Proteomes" id="UP000678228"/>
    </source>
</evidence>
<sequence>MKLSILDQAPILSGMNAQEALQQSVLLAQKGEELGYSRYWIAEHHDLNNLACSAPEIMLAHIGSQTATIRIGAGAILLPYYKPYKIAEVFNMLETLFPGRIDLGIGRAPGGPAEASLALSDHYLKGVWNLPHSLEELLHFLNHDFPQDHQFSNLQASPRPVDSPRPWLLGTSRKSAKLAAENGMAYAFAHFMSDVDGPSIVSNYRENYKQRLGTMETIVAVSVICAERTEKAEELALDWYKKTHLNEQELKDDKALLSKMNKKMVIGNREEVGEKLTQLQHDYCCDELMINTNVDCFESRLKSYQLIADLQKA</sequence>
<dbReference type="Gene3D" id="3.20.20.30">
    <property type="entry name" value="Luciferase-like domain"/>
    <property type="match status" value="1"/>
</dbReference>
<evidence type="ECO:0000256" key="1">
    <source>
        <dbReference type="ARBA" id="ARBA00007789"/>
    </source>
</evidence>
<dbReference type="InterPro" id="IPR011251">
    <property type="entry name" value="Luciferase-like_dom"/>
</dbReference>
<accession>A0A940WS99</accession>
<dbReference type="SUPFAM" id="SSF51679">
    <property type="entry name" value="Bacterial luciferase-like"/>
    <property type="match status" value="1"/>
</dbReference>
<comment type="similarity">
    <text evidence="1">To bacterial alkanal monooxygenase alpha and beta chains.</text>
</comment>
<keyword evidence="4" id="KW-1185">Reference proteome</keyword>
<dbReference type="GO" id="GO:0016705">
    <property type="term" value="F:oxidoreductase activity, acting on paired donors, with incorporation or reduction of molecular oxygen"/>
    <property type="evidence" value="ECO:0007669"/>
    <property type="project" value="InterPro"/>
</dbReference>
<dbReference type="Proteomes" id="UP000678228">
    <property type="component" value="Unassembled WGS sequence"/>
</dbReference>
<dbReference type="EMBL" id="JAGKSQ010000002">
    <property type="protein sequence ID" value="MBP3950843.1"/>
    <property type="molecule type" value="Genomic_DNA"/>
</dbReference>
<dbReference type="PANTHER" id="PTHR30137:SF19">
    <property type="entry name" value="LUCIFERASE-LIKE MONOOXYGENASE"/>
    <property type="match status" value="1"/>
</dbReference>
<dbReference type="InterPro" id="IPR019949">
    <property type="entry name" value="CmoO-like"/>
</dbReference>
<dbReference type="InterPro" id="IPR036661">
    <property type="entry name" value="Luciferase-like_sf"/>
</dbReference>
<gene>
    <name evidence="3" type="ORF">J7W16_06815</name>
</gene>
<dbReference type="InterPro" id="IPR050766">
    <property type="entry name" value="Bact_Lucif_Oxidored"/>
</dbReference>
<dbReference type="AlphaFoldDB" id="A0A940WS99"/>
<comment type="caution">
    <text evidence="3">The sequence shown here is derived from an EMBL/GenBank/DDBJ whole genome shotgun (WGS) entry which is preliminary data.</text>
</comment>
<reference evidence="3" key="1">
    <citation type="submission" date="2021-03" db="EMBL/GenBank/DDBJ databases">
        <title>Bacillus suaedae sp. nov., isolated from Suaeda aralocaspica.</title>
        <authorList>
            <person name="Lei R.F.R."/>
        </authorList>
    </citation>
    <scope>NUCLEOTIDE SEQUENCE</scope>
    <source>
        <strain evidence="3">YZJH907-2</strain>
    </source>
</reference>
<dbReference type="NCBIfam" id="TIGR03558">
    <property type="entry name" value="oxido_grp_1"/>
    <property type="match status" value="1"/>
</dbReference>
<feature type="domain" description="Luciferase-like" evidence="2">
    <location>
        <begin position="1"/>
        <end position="276"/>
    </location>
</feature>
<organism evidence="3 4">
    <name type="scientific">Halalkalibacter suaedae</name>
    <dbReference type="NCBI Taxonomy" id="2822140"/>
    <lineage>
        <taxon>Bacteria</taxon>
        <taxon>Bacillati</taxon>
        <taxon>Bacillota</taxon>
        <taxon>Bacilli</taxon>
        <taxon>Bacillales</taxon>
        <taxon>Bacillaceae</taxon>
        <taxon>Halalkalibacter</taxon>
    </lineage>
</organism>
<dbReference type="PANTHER" id="PTHR30137">
    <property type="entry name" value="LUCIFERASE-LIKE MONOOXYGENASE"/>
    <property type="match status" value="1"/>
</dbReference>
<dbReference type="GO" id="GO:0005829">
    <property type="term" value="C:cytosol"/>
    <property type="evidence" value="ECO:0007669"/>
    <property type="project" value="TreeGrafter"/>
</dbReference>
<protein>
    <submittedName>
        <fullName evidence="3">LLM class flavin-dependent oxidoreductase</fullName>
    </submittedName>
</protein>
<evidence type="ECO:0000259" key="2">
    <source>
        <dbReference type="Pfam" id="PF00296"/>
    </source>
</evidence>
<proteinExistence type="predicted"/>
<name>A0A940WS99_9BACI</name>
<evidence type="ECO:0000313" key="3">
    <source>
        <dbReference type="EMBL" id="MBP3950843.1"/>
    </source>
</evidence>
<dbReference type="RefSeq" id="WP_210596517.1">
    <property type="nucleotide sequence ID" value="NZ_JAGKSQ010000002.1"/>
</dbReference>
<dbReference type="Pfam" id="PF00296">
    <property type="entry name" value="Bac_luciferase"/>
    <property type="match status" value="1"/>
</dbReference>